<dbReference type="Gene3D" id="3.40.1620.10">
    <property type="entry name" value="YefM-like domain"/>
    <property type="match status" value="1"/>
</dbReference>
<dbReference type="EMBL" id="CAACVI010000023">
    <property type="protein sequence ID" value="VEN74242.1"/>
    <property type="molecule type" value="Genomic_DNA"/>
</dbReference>
<evidence type="ECO:0000256" key="2">
    <source>
        <dbReference type="RuleBase" id="RU362080"/>
    </source>
</evidence>
<dbReference type="SUPFAM" id="SSF143120">
    <property type="entry name" value="YefM-like"/>
    <property type="match status" value="1"/>
</dbReference>
<evidence type="ECO:0000313" key="4">
    <source>
        <dbReference type="EMBL" id="VEN74242.1"/>
    </source>
</evidence>
<evidence type="ECO:0000259" key="3">
    <source>
        <dbReference type="Pfam" id="PF10047"/>
    </source>
</evidence>
<comment type="similarity">
    <text evidence="1 2">Belongs to the phD/YefM antitoxin family.</text>
</comment>
<proteinExistence type="inferred from homology"/>
<dbReference type="InterPro" id="IPR036165">
    <property type="entry name" value="YefM-like_sf"/>
</dbReference>
<dbReference type="InterPro" id="IPR018739">
    <property type="entry name" value="DUF2281"/>
</dbReference>
<organism evidence="4">
    <name type="scientific">uncultured Desulfobacteraceae bacterium</name>
    <dbReference type="NCBI Taxonomy" id="218296"/>
    <lineage>
        <taxon>Bacteria</taxon>
        <taxon>Pseudomonadati</taxon>
        <taxon>Thermodesulfobacteriota</taxon>
        <taxon>Desulfobacteria</taxon>
        <taxon>Desulfobacterales</taxon>
        <taxon>Desulfobacteraceae</taxon>
        <taxon>environmental samples</taxon>
    </lineage>
</organism>
<dbReference type="Pfam" id="PF02604">
    <property type="entry name" value="PhdYeFM_antitox"/>
    <property type="match status" value="1"/>
</dbReference>
<comment type="function">
    <text evidence="2">Antitoxin component of a type II toxin-antitoxin (TA) system.</text>
</comment>
<reference evidence="4" key="1">
    <citation type="submission" date="2019-01" db="EMBL/GenBank/DDBJ databases">
        <authorList>
            <consortium name="Genoscope - CEA"/>
            <person name="William W."/>
        </authorList>
    </citation>
    <scope>NUCLEOTIDE SEQUENCE</scope>
    <source>
        <strain evidence="4">CR-1</strain>
    </source>
</reference>
<gene>
    <name evidence="4" type="ORF">EPICR_30177</name>
</gene>
<dbReference type="Pfam" id="PF10047">
    <property type="entry name" value="DUF2281"/>
    <property type="match status" value="1"/>
</dbReference>
<feature type="domain" description="DUF2281" evidence="3">
    <location>
        <begin position="43"/>
        <end position="70"/>
    </location>
</feature>
<protein>
    <recommendedName>
        <fullName evidence="2">Antitoxin</fullName>
    </recommendedName>
</protein>
<dbReference type="InterPro" id="IPR006442">
    <property type="entry name" value="Antitoxin_Phd/YefM"/>
</dbReference>
<accession>A0A484HG90</accession>
<dbReference type="AlphaFoldDB" id="A0A484HG90"/>
<evidence type="ECO:0000256" key="1">
    <source>
        <dbReference type="ARBA" id="ARBA00009981"/>
    </source>
</evidence>
<sequence length="71" mass="8163">MRVDITKAGNRLQELISQSVGGKEVVITRNGQPVVKLLPLDRRKRRFGSARGLIKMSDDFDEPLEDFRDYM</sequence>
<dbReference type="NCBIfam" id="TIGR01552">
    <property type="entry name" value="phd_fam"/>
    <property type="match status" value="1"/>
</dbReference>
<name>A0A484HG90_9BACT</name>